<dbReference type="AlphaFoldDB" id="A0A1G7L8D0"/>
<organism evidence="2 3">
    <name type="scientific">Bradyrhizobium brasilense</name>
    <dbReference type="NCBI Taxonomy" id="1419277"/>
    <lineage>
        <taxon>Bacteria</taxon>
        <taxon>Pseudomonadati</taxon>
        <taxon>Pseudomonadota</taxon>
        <taxon>Alphaproteobacteria</taxon>
        <taxon>Hyphomicrobiales</taxon>
        <taxon>Nitrobacteraceae</taxon>
        <taxon>Bradyrhizobium</taxon>
    </lineage>
</organism>
<proteinExistence type="predicted"/>
<accession>A0A1G7L8D0</accession>
<evidence type="ECO:0000313" key="3">
    <source>
        <dbReference type="Proteomes" id="UP000199245"/>
    </source>
</evidence>
<feature type="region of interest" description="Disordered" evidence="1">
    <location>
        <begin position="1"/>
        <end position="20"/>
    </location>
</feature>
<protein>
    <submittedName>
        <fullName evidence="2">Uncharacterized protein</fullName>
    </submittedName>
</protein>
<sequence length="71" mass="8188">MKRRRRFTQTQSLEERLAEEAKSLREEAKALPPCAEKEALLRKARHDEVAAHLTEWLMSPGLRPPQIATIP</sequence>
<dbReference type="EMBL" id="FMZW01000056">
    <property type="protein sequence ID" value="SDF45594.1"/>
    <property type="molecule type" value="Genomic_DNA"/>
</dbReference>
<gene>
    <name evidence="2" type="ORF">SAMN05216337_105657</name>
</gene>
<evidence type="ECO:0000313" key="2">
    <source>
        <dbReference type="EMBL" id="SDF45594.1"/>
    </source>
</evidence>
<reference evidence="2 3" key="1">
    <citation type="submission" date="2016-10" db="EMBL/GenBank/DDBJ databases">
        <authorList>
            <person name="de Groot N.N."/>
        </authorList>
    </citation>
    <scope>NUCLEOTIDE SEQUENCE [LARGE SCALE GENOMIC DNA]</scope>
    <source>
        <strain evidence="2 3">R5</strain>
    </source>
</reference>
<evidence type="ECO:0000256" key="1">
    <source>
        <dbReference type="SAM" id="MobiDB-lite"/>
    </source>
</evidence>
<dbReference type="Proteomes" id="UP000199245">
    <property type="component" value="Unassembled WGS sequence"/>
</dbReference>
<name>A0A1G7L8D0_9BRAD</name>